<organism evidence="1 2">
    <name type="scientific">Paracoccus tibetensis</name>
    <dbReference type="NCBI Taxonomy" id="336292"/>
    <lineage>
        <taxon>Bacteria</taxon>
        <taxon>Pseudomonadati</taxon>
        <taxon>Pseudomonadota</taxon>
        <taxon>Alphaproteobacteria</taxon>
        <taxon>Rhodobacterales</taxon>
        <taxon>Paracoccaceae</taxon>
        <taxon>Paracoccus</taxon>
    </lineage>
</organism>
<evidence type="ECO:0000313" key="2">
    <source>
        <dbReference type="Proteomes" id="UP000199502"/>
    </source>
</evidence>
<reference evidence="1 2" key="1">
    <citation type="submission" date="2016-10" db="EMBL/GenBank/DDBJ databases">
        <authorList>
            <person name="de Groot N.N."/>
        </authorList>
    </citation>
    <scope>NUCLEOTIDE SEQUENCE [LARGE SCALE GENOMIC DNA]</scope>
    <source>
        <strain evidence="1 2">CGMCC 1.8925</strain>
    </source>
</reference>
<dbReference type="GO" id="GO:0044781">
    <property type="term" value="P:bacterial-type flagellum organization"/>
    <property type="evidence" value="ECO:0007669"/>
    <property type="project" value="InterPro"/>
</dbReference>
<dbReference type="STRING" id="336292.SAMN05660710_01203"/>
<dbReference type="Proteomes" id="UP000199502">
    <property type="component" value="Unassembled WGS sequence"/>
</dbReference>
<proteinExistence type="predicted"/>
<keyword evidence="2" id="KW-1185">Reference proteome</keyword>
<dbReference type="OrthoDB" id="9808944at2"/>
<gene>
    <name evidence="1" type="ORF">SAMN05660710_01203</name>
</gene>
<keyword evidence="1" id="KW-0966">Cell projection</keyword>
<dbReference type="Pfam" id="PF07309">
    <property type="entry name" value="FlaF"/>
    <property type="match status" value="1"/>
</dbReference>
<dbReference type="InterPro" id="IPR010845">
    <property type="entry name" value="FlaF"/>
</dbReference>
<dbReference type="RefSeq" id="WP_090741256.1">
    <property type="nucleotide sequence ID" value="NZ_FMVT01000003.1"/>
</dbReference>
<keyword evidence="1" id="KW-0282">Flagellum</keyword>
<dbReference type="EMBL" id="FMVT01000003">
    <property type="protein sequence ID" value="SCY29564.1"/>
    <property type="molecule type" value="Genomic_DNA"/>
</dbReference>
<evidence type="ECO:0000313" key="1">
    <source>
        <dbReference type="EMBL" id="SCY29564.1"/>
    </source>
</evidence>
<sequence>MILNAVTPLKTHAYGSAAVRTARDTEYDAFSRITRQLRQTDRRCATIEAIQAVHLNNELWTALAADLAAPGNALPDEVKAGLLSLAGFSIRRGHACLQGEATTDALIDINLSIMKGLRGEVPA</sequence>
<keyword evidence="1" id="KW-0969">Cilium</keyword>
<protein>
    <submittedName>
        <fullName evidence="1">Flagellar protein FlaF</fullName>
    </submittedName>
</protein>
<name>A0A1G5ERL2_9RHOB</name>
<dbReference type="NCBIfam" id="NF009435">
    <property type="entry name" value="PRK12794.1"/>
    <property type="match status" value="1"/>
</dbReference>
<accession>A0A1G5ERL2</accession>
<dbReference type="AlphaFoldDB" id="A0A1G5ERL2"/>